<dbReference type="InParanoid" id="A0A177CS88"/>
<name>A0A177CS88_9PLEO</name>
<dbReference type="AlphaFoldDB" id="A0A177CS88"/>
<dbReference type="GeneID" id="28761131"/>
<sequence length="86" mass="9107">MVAPINIASLTACRHCPPASSKLLTLDGAAIDVALWIVGGLYGTPRCAEGCSHNWMCSGCDSIRKDTHGTAVPLRARRNVALQMLT</sequence>
<accession>A0A177CS88</accession>
<proteinExistence type="predicted"/>
<dbReference type="RefSeq" id="XP_018040426.1">
    <property type="nucleotide sequence ID" value="XM_018177645.1"/>
</dbReference>
<dbReference type="EMBL" id="KV441549">
    <property type="protein sequence ID" value="OAG10061.1"/>
    <property type="molecule type" value="Genomic_DNA"/>
</dbReference>
<protein>
    <submittedName>
        <fullName evidence="1">Uncharacterized protein</fullName>
    </submittedName>
</protein>
<organism evidence="1 2">
    <name type="scientific">Paraphaeosphaeria sporulosa</name>
    <dbReference type="NCBI Taxonomy" id="1460663"/>
    <lineage>
        <taxon>Eukaryota</taxon>
        <taxon>Fungi</taxon>
        <taxon>Dikarya</taxon>
        <taxon>Ascomycota</taxon>
        <taxon>Pezizomycotina</taxon>
        <taxon>Dothideomycetes</taxon>
        <taxon>Pleosporomycetidae</taxon>
        <taxon>Pleosporales</taxon>
        <taxon>Massarineae</taxon>
        <taxon>Didymosphaeriaceae</taxon>
        <taxon>Paraphaeosphaeria</taxon>
    </lineage>
</organism>
<gene>
    <name evidence="1" type="ORF">CC84DRAFT_1161069</name>
</gene>
<reference evidence="1 2" key="1">
    <citation type="submission" date="2016-05" db="EMBL/GenBank/DDBJ databases">
        <title>Comparative analysis of secretome profiles of manganese(II)-oxidizing ascomycete fungi.</title>
        <authorList>
            <consortium name="DOE Joint Genome Institute"/>
            <person name="Zeiner C.A."/>
            <person name="Purvine S.O."/>
            <person name="Zink E.M."/>
            <person name="Wu S."/>
            <person name="Pasa-Tolic L."/>
            <person name="Chaput D.L."/>
            <person name="Haridas S."/>
            <person name="Grigoriev I.V."/>
            <person name="Santelli C.M."/>
            <person name="Hansel C.M."/>
        </authorList>
    </citation>
    <scope>NUCLEOTIDE SEQUENCE [LARGE SCALE GENOMIC DNA]</scope>
    <source>
        <strain evidence="1 2">AP3s5-JAC2a</strain>
    </source>
</reference>
<dbReference type="Proteomes" id="UP000077069">
    <property type="component" value="Unassembled WGS sequence"/>
</dbReference>
<dbReference type="OrthoDB" id="408511at2759"/>
<keyword evidence="2" id="KW-1185">Reference proteome</keyword>
<evidence type="ECO:0000313" key="2">
    <source>
        <dbReference type="Proteomes" id="UP000077069"/>
    </source>
</evidence>
<evidence type="ECO:0000313" key="1">
    <source>
        <dbReference type="EMBL" id="OAG10061.1"/>
    </source>
</evidence>